<dbReference type="InterPro" id="IPR037129">
    <property type="entry name" value="XPA_sf"/>
</dbReference>
<dbReference type="GO" id="GO:0000715">
    <property type="term" value="P:nucleotide-excision repair, DNA damage recognition"/>
    <property type="evidence" value="ECO:0007669"/>
    <property type="project" value="TreeGrafter"/>
</dbReference>
<name>A0A8S3ZR13_9EUPU</name>
<dbReference type="PANTHER" id="PTHR10142:SF0">
    <property type="entry name" value="DNA REPAIR PROTEIN COMPLEMENTING XP-A CELLS"/>
    <property type="match status" value="1"/>
</dbReference>
<sequence length="270" mass="31796">MASTSKKTPVELTAAQKARIERNKNKALLLRQSRITKRPHTRGQTSDMESKVKRAPIEIDTHAGFFLEEPDGIISSNKTVTYEAPKIIHEPGPILDGDNLFCKECHKEFFDSYLYSKFDHLVCDGCRNEEKHNLITKTDAKTNFLLKDEDFDKREPALKFIVRKNPHNERWGDMKLFLESQVWKRAMEVWGSEEKLEEAKELRSDNREKSKQKKFSKKLKELRMEVRSSLWRKDLSGHQHEFEDEVYDEDEDMYSKTCSTCGHVWTYEKM</sequence>
<evidence type="ECO:0000256" key="1">
    <source>
        <dbReference type="ARBA" id="ARBA00004123"/>
    </source>
</evidence>
<evidence type="ECO:0000256" key="8">
    <source>
        <dbReference type="ARBA" id="ARBA00023204"/>
    </source>
</evidence>
<dbReference type="Pfam" id="PF01286">
    <property type="entry name" value="XPA_N"/>
    <property type="match status" value="1"/>
</dbReference>
<organism evidence="11 12">
    <name type="scientific">Candidula unifasciata</name>
    <dbReference type="NCBI Taxonomy" id="100452"/>
    <lineage>
        <taxon>Eukaryota</taxon>
        <taxon>Metazoa</taxon>
        <taxon>Spiralia</taxon>
        <taxon>Lophotrochozoa</taxon>
        <taxon>Mollusca</taxon>
        <taxon>Gastropoda</taxon>
        <taxon>Heterobranchia</taxon>
        <taxon>Euthyneura</taxon>
        <taxon>Panpulmonata</taxon>
        <taxon>Eupulmonata</taxon>
        <taxon>Stylommatophora</taxon>
        <taxon>Helicina</taxon>
        <taxon>Helicoidea</taxon>
        <taxon>Geomitridae</taxon>
        <taxon>Candidula</taxon>
    </lineage>
</organism>
<dbReference type="Proteomes" id="UP000678393">
    <property type="component" value="Unassembled WGS sequence"/>
</dbReference>
<dbReference type="InterPro" id="IPR022656">
    <property type="entry name" value="XPA_C"/>
</dbReference>
<evidence type="ECO:0000256" key="3">
    <source>
        <dbReference type="ARBA" id="ARBA00022723"/>
    </source>
</evidence>
<keyword evidence="9" id="KW-0539">Nucleus</keyword>
<evidence type="ECO:0000259" key="10">
    <source>
        <dbReference type="Pfam" id="PF05181"/>
    </source>
</evidence>
<feature type="domain" description="XPA C-terminal" evidence="10">
    <location>
        <begin position="131"/>
        <end position="182"/>
    </location>
</feature>
<protein>
    <recommendedName>
        <fullName evidence="10">XPA C-terminal domain-containing protein</fullName>
    </recommendedName>
</protein>
<keyword evidence="3" id="KW-0479">Metal-binding</keyword>
<comment type="caution">
    <text evidence="11">The sequence shown here is derived from an EMBL/GenBank/DDBJ whole genome shotgun (WGS) entry which is preliminary data.</text>
</comment>
<gene>
    <name evidence="11" type="ORF">CUNI_LOCUS17562</name>
</gene>
<dbReference type="InterPro" id="IPR000465">
    <property type="entry name" value="XPA/RAD14"/>
</dbReference>
<dbReference type="InterPro" id="IPR022652">
    <property type="entry name" value="Znf_XPA_CS"/>
</dbReference>
<evidence type="ECO:0000256" key="7">
    <source>
        <dbReference type="ARBA" id="ARBA00023125"/>
    </source>
</evidence>
<accession>A0A8S3ZR13</accession>
<dbReference type="PANTHER" id="PTHR10142">
    <property type="entry name" value="DNA REPAIR PROTEIN COMPLEMENTING XP-A CELLS"/>
    <property type="match status" value="1"/>
</dbReference>
<dbReference type="EMBL" id="CAJHNH020005013">
    <property type="protein sequence ID" value="CAG5132004.1"/>
    <property type="molecule type" value="Genomic_DNA"/>
</dbReference>
<dbReference type="GO" id="GO:0006284">
    <property type="term" value="P:base-excision repair"/>
    <property type="evidence" value="ECO:0007669"/>
    <property type="project" value="TreeGrafter"/>
</dbReference>
<dbReference type="NCBIfam" id="TIGR00598">
    <property type="entry name" value="rad14"/>
    <property type="match status" value="1"/>
</dbReference>
<evidence type="ECO:0000256" key="5">
    <source>
        <dbReference type="ARBA" id="ARBA00022771"/>
    </source>
</evidence>
<dbReference type="OrthoDB" id="68328at2759"/>
<proteinExistence type="inferred from homology"/>
<reference evidence="11" key="1">
    <citation type="submission" date="2021-04" db="EMBL/GenBank/DDBJ databases">
        <authorList>
            <consortium name="Molecular Ecology Group"/>
        </authorList>
    </citation>
    <scope>NUCLEOTIDE SEQUENCE</scope>
</reference>
<dbReference type="CDD" id="cd21076">
    <property type="entry name" value="DBD_XPA"/>
    <property type="match status" value="1"/>
</dbReference>
<keyword evidence="7" id="KW-0238">DNA-binding</keyword>
<comment type="similarity">
    <text evidence="2">Belongs to the XPA family.</text>
</comment>
<dbReference type="GO" id="GO:1901255">
    <property type="term" value="P:nucleotide-excision repair involved in interstrand cross-link repair"/>
    <property type="evidence" value="ECO:0007669"/>
    <property type="project" value="TreeGrafter"/>
</dbReference>
<evidence type="ECO:0000313" key="12">
    <source>
        <dbReference type="Proteomes" id="UP000678393"/>
    </source>
</evidence>
<dbReference type="FunFam" id="3.90.530.10:FF:000001">
    <property type="entry name" value="DNA repair protein complementing XP-A cells"/>
    <property type="match status" value="1"/>
</dbReference>
<dbReference type="SUPFAM" id="SSF46955">
    <property type="entry name" value="Putative DNA-binding domain"/>
    <property type="match status" value="1"/>
</dbReference>
<dbReference type="AlphaFoldDB" id="A0A8S3ZR13"/>
<dbReference type="GO" id="GO:0070914">
    <property type="term" value="P:UV-damage excision repair"/>
    <property type="evidence" value="ECO:0007669"/>
    <property type="project" value="TreeGrafter"/>
</dbReference>
<keyword evidence="5" id="KW-0863">Zinc-finger</keyword>
<evidence type="ECO:0000256" key="2">
    <source>
        <dbReference type="ARBA" id="ARBA00005548"/>
    </source>
</evidence>
<dbReference type="PROSITE" id="PS00752">
    <property type="entry name" value="XPA_1"/>
    <property type="match status" value="1"/>
</dbReference>
<dbReference type="GO" id="GO:0003684">
    <property type="term" value="F:damaged DNA binding"/>
    <property type="evidence" value="ECO:0007669"/>
    <property type="project" value="InterPro"/>
</dbReference>
<evidence type="ECO:0000256" key="9">
    <source>
        <dbReference type="ARBA" id="ARBA00023242"/>
    </source>
</evidence>
<evidence type="ECO:0000256" key="4">
    <source>
        <dbReference type="ARBA" id="ARBA00022763"/>
    </source>
</evidence>
<evidence type="ECO:0000256" key="6">
    <source>
        <dbReference type="ARBA" id="ARBA00022833"/>
    </source>
</evidence>
<comment type="subcellular location">
    <subcellularLocation>
        <location evidence="1">Nucleus</location>
    </subcellularLocation>
</comment>
<keyword evidence="6" id="KW-0862">Zinc</keyword>
<dbReference type="GO" id="GO:0008270">
    <property type="term" value="F:zinc ion binding"/>
    <property type="evidence" value="ECO:0007669"/>
    <property type="project" value="UniProtKB-KW"/>
</dbReference>
<evidence type="ECO:0000313" key="11">
    <source>
        <dbReference type="EMBL" id="CAG5132004.1"/>
    </source>
</evidence>
<keyword evidence="8" id="KW-0234">DNA repair</keyword>
<dbReference type="SUPFAM" id="SSF57716">
    <property type="entry name" value="Glucocorticoid receptor-like (DNA-binding domain)"/>
    <property type="match status" value="1"/>
</dbReference>
<keyword evidence="4" id="KW-0227">DNA damage</keyword>
<dbReference type="Gene3D" id="3.90.530.10">
    <property type="entry name" value="XPA C-terminal domain"/>
    <property type="match status" value="1"/>
</dbReference>
<dbReference type="GO" id="GO:0000110">
    <property type="term" value="C:nucleotide-excision repair factor 1 complex"/>
    <property type="evidence" value="ECO:0007669"/>
    <property type="project" value="TreeGrafter"/>
</dbReference>
<dbReference type="Pfam" id="PF05181">
    <property type="entry name" value="XPA_C"/>
    <property type="match status" value="1"/>
</dbReference>
<dbReference type="InterPro" id="IPR009061">
    <property type="entry name" value="DNA-bd_dom_put_sf"/>
</dbReference>
<keyword evidence="12" id="KW-1185">Reference proteome</keyword>